<evidence type="ECO:0000256" key="7">
    <source>
        <dbReference type="ARBA" id="ARBA00023136"/>
    </source>
</evidence>
<dbReference type="InterPro" id="IPR017946">
    <property type="entry name" value="PLC-like_Pdiesterase_TIM-brl"/>
</dbReference>
<evidence type="ECO:0000313" key="17">
    <source>
        <dbReference type="Proteomes" id="UP001176940"/>
    </source>
</evidence>
<reference evidence="16" key="1">
    <citation type="submission" date="2023-07" db="EMBL/GenBank/DDBJ databases">
        <authorList>
            <person name="Stuckert A."/>
        </authorList>
    </citation>
    <scope>NUCLEOTIDE SEQUENCE</scope>
</reference>
<evidence type="ECO:0000256" key="2">
    <source>
        <dbReference type="ARBA" id="ARBA00007277"/>
    </source>
</evidence>
<dbReference type="InterPro" id="IPR052271">
    <property type="entry name" value="GDPD-Related"/>
</dbReference>
<organism evidence="16 17">
    <name type="scientific">Ranitomeya imitator</name>
    <name type="common">mimic poison frog</name>
    <dbReference type="NCBI Taxonomy" id="111125"/>
    <lineage>
        <taxon>Eukaryota</taxon>
        <taxon>Metazoa</taxon>
        <taxon>Chordata</taxon>
        <taxon>Craniata</taxon>
        <taxon>Vertebrata</taxon>
        <taxon>Euteleostomi</taxon>
        <taxon>Amphibia</taxon>
        <taxon>Batrachia</taxon>
        <taxon>Anura</taxon>
        <taxon>Neobatrachia</taxon>
        <taxon>Hyloidea</taxon>
        <taxon>Dendrobatidae</taxon>
        <taxon>Dendrobatinae</taxon>
        <taxon>Ranitomeya</taxon>
    </lineage>
</organism>
<comment type="catalytic activity">
    <reaction evidence="8">
        <text>1-O-hexadecyl-sn-glycero-3-phosphocholine + H2O = 1-O-hexadecyl-sn-glycero-3-phosphate + choline + H(+)</text>
        <dbReference type="Rhea" id="RHEA:41143"/>
        <dbReference type="ChEBI" id="CHEBI:15354"/>
        <dbReference type="ChEBI" id="CHEBI:15377"/>
        <dbReference type="ChEBI" id="CHEBI:15378"/>
        <dbReference type="ChEBI" id="CHEBI:64496"/>
        <dbReference type="ChEBI" id="CHEBI:77580"/>
    </reaction>
    <physiologicalReaction direction="left-to-right" evidence="8">
        <dbReference type="Rhea" id="RHEA:41144"/>
    </physiologicalReaction>
</comment>
<dbReference type="CDD" id="cd08612">
    <property type="entry name" value="GDPD_GDE4"/>
    <property type="match status" value="1"/>
</dbReference>
<protein>
    <recommendedName>
        <fullName evidence="15">GP-PDE domain-containing protein</fullName>
    </recommendedName>
</protein>
<feature type="domain" description="GP-PDE" evidence="15">
    <location>
        <begin position="39"/>
        <end position="308"/>
    </location>
</feature>
<accession>A0ABN9M1R9</accession>
<comment type="caution">
    <text evidence="16">The sequence shown here is derived from an EMBL/GenBank/DDBJ whole genome shotgun (WGS) entry which is preliminary data.</text>
</comment>
<dbReference type="SUPFAM" id="SSF51695">
    <property type="entry name" value="PLC-like phosphodiesterases"/>
    <property type="match status" value="1"/>
</dbReference>
<comment type="similarity">
    <text evidence="2">Belongs to the glycerophosphoryl diester phosphodiesterase family.</text>
</comment>
<evidence type="ECO:0000313" key="16">
    <source>
        <dbReference type="EMBL" id="CAJ0956701.1"/>
    </source>
</evidence>
<evidence type="ECO:0000256" key="3">
    <source>
        <dbReference type="ARBA" id="ARBA00022692"/>
    </source>
</evidence>
<comment type="catalytic activity">
    <reaction evidence="9">
        <text>N-(5Z,8Z,11Z,14Z-eicosatetraenoyl)-1-(9Z-octadecenoyl)-sn-glycero-3-phosphoethanolamine + H2O = N-(5Z,8Z,11Z,14Z-eicosatetraenoyl)-ethanolamine + 1-(9Z-octadecenoyl)-sn-glycero-3-phosphate + H(+)</text>
        <dbReference type="Rhea" id="RHEA:45544"/>
        <dbReference type="ChEBI" id="CHEBI:2700"/>
        <dbReference type="ChEBI" id="CHEBI:15377"/>
        <dbReference type="ChEBI" id="CHEBI:15378"/>
        <dbReference type="ChEBI" id="CHEBI:74544"/>
        <dbReference type="ChEBI" id="CHEBI:85223"/>
    </reaction>
    <physiologicalReaction direction="left-to-right" evidence="9">
        <dbReference type="Rhea" id="RHEA:45545"/>
    </physiologicalReaction>
</comment>
<evidence type="ECO:0000259" key="15">
    <source>
        <dbReference type="PROSITE" id="PS51704"/>
    </source>
</evidence>
<comment type="catalytic activity">
    <reaction evidence="10">
        <text>N-hexadecanoyl-1-(9Z-octadecenoyl)-sn-glycero-3-phosphoethanolamine + H2O = N-hexadecanoylethanolamine + 1-(9Z-octadecenoyl)-sn-glycero-3-phosphate + H(+)</text>
        <dbReference type="Rhea" id="RHEA:53168"/>
        <dbReference type="ChEBI" id="CHEBI:15377"/>
        <dbReference type="ChEBI" id="CHEBI:15378"/>
        <dbReference type="ChEBI" id="CHEBI:71464"/>
        <dbReference type="ChEBI" id="CHEBI:74544"/>
        <dbReference type="ChEBI" id="CHEBI:85217"/>
    </reaction>
    <physiologicalReaction direction="left-to-right" evidence="10">
        <dbReference type="Rhea" id="RHEA:53169"/>
    </physiologicalReaction>
</comment>
<feature type="transmembrane region" description="Helical" evidence="14">
    <location>
        <begin position="6"/>
        <end position="23"/>
    </location>
</feature>
<comment type="catalytic activity">
    <reaction evidence="12">
        <text>N,1-di-(9Z-octadecenoyl)-sn-glycero-3-phosphoethanolamine + H2O = N-(9Z-octadecenoyl) ethanolamine + 1-(9Z-octadecenoyl)-sn-glycero-3-phosphate + H(+)</text>
        <dbReference type="Rhea" id="RHEA:56460"/>
        <dbReference type="ChEBI" id="CHEBI:15377"/>
        <dbReference type="ChEBI" id="CHEBI:15378"/>
        <dbReference type="ChEBI" id="CHEBI:71466"/>
        <dbReference type="ChEBI" id="CHEBI:74544"/>
        <dbReference type="ChEBI" id="CHEBI:85222"/>
    </reaction>
    <physiologicalReaction direction="left-to-right" evidence="12">
        <dbReference type="Rhea" id="RHEA:56461"/>
    </physiologicalReaction>
</comment>
<dbReference type="PROSITE" id="PS51704">
    <property type="entry name" value="GP_PDE"/>
    <property type="match status" value="1"/>
</dbReference>
<comment type="subcellular location">
    <subcellularLocation>
        <location evidence="1">Membrane</location>
    </subcellularLocation>
</comment>
<keyword evidence="3 14" id="KW-0812">Transmembrane</keyword>
<proteinExistence type="inferred from homology"/>
<evidence type="ECO:0000256" key="12">
    <source>
        <dbReference type="ARBA" id="ARBA00048947"/>
    </source>
</evidence>
<dbReference type="Pfam" id="PF03009">
    <property type="entry name" value="GDPD"/>
    <property type="match status" value="1"/>
</dbReference>
<evidence type="ECO:0000256" key="4">
    <source>
        <dbReference type="ARBA" id="ARBA00022801"/>
    </source>
</evidence>
<comment type="catalytic activity">
    <reaction evidence="11">
        <text>1-O-(1Z-octadecenyl)-sn-glycero-3-phospho-N-hexadecanoyl-ethanolamine + H2O = 1-O-(1Z-octadecenyl)-sn-glycero-3-phosphate + N-hexadecanoylethanolamine + H(+)</text>
        <dbReference type="Rhea" id="RHEA:53184"/>
        <dbReference type="ChEBI" id="CHEBI:15377"/>
        <dbReference type="ChEBI" id="CHEBI:15378"/>
        <dbReference type="ChEBI" id="CHEBI:71464"/>
        <dbReference type="ChEBI" id="CHEBI:137009"/>
        <dbReference type="ChEBI" id="CHEBI:137017"/>
    </reaction>
    <physiologicalReaction direction="left-to-right" evidence="11">
        <dbReference type="Rhea" id="RHEA:53185"/>
    </physiologicalReaction>
</comment>
<evidence type="ECO:0000256" key="9">
    <source>
        <dbReference type="ARBA" id="ARBA00047392"/>
    </source>
</evidence>
<dbReference type="InterPro" id="IPR030395">
    <property type="entry name" value="GP_PDE_dom"/>
</dbReference>
<keyword evidence="5 14" id="KW-1133">Transmembrane helix</keyword>
<dbReference type="PANTHER" id="PTHR42758:SF3">
    <property type="entry name" value="LYSOPHOSPHOLIPASE D GDPD3"/>
    <property type="match status" value="1"/>
</dbReference>
<keyword evidence="17" id="KW-1185">Reference proteome</keyword>
<dbReference type="PANTHER" id="PTHR42758">
    <property type="entry name" value="PHOSPHATIDYLGLYCEROL PHOSPHOLIPASE C"/>
    <property type="match status" value="1"/>
</dbReference>
<name>A0ABN9M1R9_9NEOB</name>
<evidence type="ECO:0000256" key="14">
    <source>
        <dbReference type="SAM" id="Phobius"/>
    </source>
</evidence>
<dbReference type="Gene3D" id="3.20.20.190">
    <property type="entry name" value="Phosphatidylinositol (PI) phosphodiesterase"/>
    <property type="match status" value="1"/>
</dbReference>
<evidence type="ECO:0000256" key="11">
    <source>
        <dbReference type="ARBA" id="ARBA00048580"/>
    </source>
</evidence>
<dbReference type="EMBL" id="CAUEEQ010042370">
    <property type="protein sequence ID" value="CAJ0956701.1"/>
    <property type="molecule type" value="Genomic_DNA"/>
</dbReference>
<evidence type="ECO:0000256" key="10">
    <source>
        <dbReference type="ARBA" id="ARBA00047538"/>
    </source>
</evidence>
<evidence type="ECO:0000256" key="13">
    <source>
        <dbReference type="SAM" id="MobiDB-lite"/>
    </source>
</evidence>
<dbReference type="Proteomes" id="UP001176940">
    <property type="component" value="Unassembled WGS sequence"/>
</dbReference>
<evidence type="ECO:0000256" key="1">
    <source>
        <dbReference type="ARBA" id="ARBA00004370"/>
    </source>
</evidence>
<evidence type="ECO:0000256" key="6">
    <source>
        <dbReference type="ARBA" id="ARBA00023098"/>
    </source>
</evidence>
<evidence type="ECO:0000256" key="8">
    <source>
        <dbReference type="ARBA" id="ARBA00036083"/>
    </source>
</evidence>
<sequence>MVRSLYYLVPVLGGYAATSYYLLKNPHILQKRKRLAFHCRHISHRGGAGEKIENTMEAFDNAVTHHTDLLELDCHMTKDGRVVVSHDGNLLRQTGHDVNIKDVRYEELPPYHEHLEVTFFPGHISSGADHSIPLLEEIFRRHPDKPINVEIKEDSDELIRKVSELVKKYQRTERTIWASTSDKVMKKCRKENPEMPFMFTPRRGVILLLLYYTGLLPFVDLPESVVETYMPSLINRTYFPSHSLMRSRFLVYLQDKLIMRKSLFQHLQARGIQVYLWVLNQDSDFRRALDCGVTGVMTDYPSKLHTFLQEYDGEQRTRGAEAPATSSGGGAAAHVTDVVM</sequence>
<keyword evidence="6" id="KW-0443">Lipid metabolism</keyword>
<gene>
    <name evidence="16" type="ORF">RIMI_LOCUS15633688</name>
</gene>
<keyword evidence="7 14" id="KW-0472">Membrane</keyword>
<keyword evidence="4" id="KW-0378">Hydrolase</keyword>
<evidence type="ECO:0000256" key="5">
    <source>
        <dbReference type="ARBA" id="ARBA00022989"/>
    </source>
</evidence>
<feature type="region of interest" description="Disordered" evidence="13">
    <location>
        <begin position="315"/>
        <end position="340"/>
    </location>
</feature>